<keyword evidence="3" id="KW-1185">Reference proteome</keyword>
<evidence type="ECO:0000313" key="2">
    <source>
        <dbReference type="EMBL" id="KAA8536160.1"/>
    </source>
</evidence>
<evidence type="ECO:0000256" key="1">
    <source>
        <dbReference type="SAM" id="MobiDB-lite"/>
    </source>
</evidence>
<sequence length="255" mass="26760">MGKQKAQETADGLPGDADHKRPRLLDDKNLSKPSSSSSSIPHPPLSEHTDGAGSAYLVSMQPGAEHFYNESFPTTRSIQSGSGAYSQEPLRNLSGSYEQLVHPPPSNWGPPGTTPNAAASWILPVYWYLQPQACIAPTPCYGGYPAQVARYGPGPPPIATAQAEYGTAPTYMGPPPALPAGQGQVDFYQSALPAGHGGQQPVQVSPLASHLDYEQGGYLPHPAPAPANYAPGTIPSASRQPLSQPQPKPKAGQHS</sequence>
<dbReference type="Proteomes" id="UP000325577">
    <property type="component" value="Linkage Group LG16"/>
</dbReference>
<feature type="compositionally biased region" description="Polar residues" evidence="1">
    <location>
        <begin position="235"/>
        <end position="245"/>
    </location>
</feature>
<dbReference type="AlphaFoldDB" id="A0A5J5B0V1"/>
<name>A0A5J5B0V1_9ASTE</name>
<feature type="region of interest" description="Disordered" evidence="1">
    <location>
        <begin position="190"/>
        <end position="255"/>
    </location>
</feature>
<feature type="compositionally biased region" description="Low complexity" evidence="1">
    <location>
        <begin position="31"/>
        <end position="40"/>
    </location>
</feature>
<evidence type="ECO:0000313" key="3">
    <source>
        <dbReference type="Proteomes" id="UP000325577"/>
    </source>
</evidence>
<feature type="compositionally biased region" description="Basic and acidic residues" evidence="1">
    <location>
        <begin position="16"/>
        <end position="30"/>
    </location>
</feature>
<dbReference type="EMBL" id="CM018039">
    <property type="protein sequence ID" value="KAA8536160.1"/>
    <property type="molecule type" value="Genomic_DNA"/>
</dbReference>
<reference evidence="2 3" key="1">
    <citation type="submission" date="2019-09" db="EMBL/GenBank/DDBJ databases">
        <title>A chromosome-level genome assembly of the Chinese tupelo Nyssa sinensis.</title>
        <authorList>
            <person name="Yang X."/>
            <person name="Kang M."/>
            <person name="Yang Y."/>
            <person name="Xiong H."/>
            <person name="Wang M."/>
            <person name="Zhang Z."/>
            <person name="Wang Z."/>
            <person name="Wu H."/>
            <person name="Ma T."/>
            <person name="Liu J."/>
            <person name="Xi Z."/>
        </authorList>
    </citation>
    <scope>NUCLEOTIDE SEQUENCE [LARGE SCALE GENOMIC DNA]</scope>
    <source>
        <strain evidence="2">J267</strain>
        <tissue evidence="2">Leaf</tissue>
    </source>
</reference>
<gene>
    <name evidence="2" type="ORF">F0562_028638</name>
</gene>
<feature type="region of interest" description="Disordered" evidence="1">
    <location>
        <begin position="1"/>
        <end position="53"/>
    </location>
</feature>
<accession>A0A5J5B0V1</accession>
<organism evidence="2 3">
    <name type="scientific">Nyssa sinensis</name>
    <dbReference type="NCBI Taxonomy" id="561372"/>
    <lineage>
        <taxon>Eukaryota</taxon>
        <taxon>Viridiplantae</taxon>
        <taxon>Streptophyta</taxon>
        <taxon>Embryophyta</taxon>
        <taxon>Tracheophyta</taxon>
        <taxon>Spermatophyta</taxon>
        <taxon>Magnoliopsida</taxon>
        <taxon>eudicotyledons</taxon>
        <taxon>Gunneridae</taxon>
        <taxon>Pentapetalae</taxon>
        <taxon>asterids</taxon>
        <taxon>Cornales</taxon>
        <taxon>Nyssaceae</taxon>
        <taxon>Nyssa</taxon>
    </lineage>
</organism>
<protein>
    <submittedName>
        <fullName evidence="2">Uncharacterized protein</fullName>
    </submittedName>
</protein>
<proteinExistence type="predicted"/>